<protein>
    <recommendedName>
        <fullName evidence="1">Integrase core domain-containing protein</fullName>
    </recommendedName>
</protein>
<dbReference type="AlphaFoldDB" id="A0A6S7HVK8"/>
<keyword evidence="3" id="KW-1185">Reference proteome</keyword>
<dbReference type="InterPro" id="IPR058913">
    <property type="entry name" value="Integrase_dom_put"/>
</dbReference>
<proteinExistence type="predicted"/>
<evidence type="ECO:0000313" key="2">
    <source>
        <dbReference type="EMBL" id="CAB3998441.1"/>
    </source>
</evidence>
<sequence>MNGCPLQLISDCGTENGIAASMQCFFRQNGNDELAGDRSHKYSSSPSNQRIEAWWSYFRRHRSNWWINLFKDMIDYDMLDLGNEFHVECLWFCFSKVLQNDLDKVKEHWNSHKITKSPYSIVHGVPDIMYFLPEYHGNDECLVDVSQEQIDSMEEHCEIQELGENIHHEYFVYVLETEGLSYPINEGEAMTLYQRLVQLQNE</sequence>
<evidence type="ECO:0000259" key="1">
    <source>
        <dbReference type="Pfam" id="PF24764"/>
    </source>
</evidence>
<reference evidence="2" key="1">
    <citation type="submission" date="2020-04" db="EMBL/GenBank/DDBJ databases">
        <authorList>
            <person name="Alioto T."/>
            <person name="Alioto T."/>
            <person name="Gomez Garrido J."/>
        </authorList>
    </citation>
    <scope>NUCLEOTIDE SEQUENCE</scope>
    <source>
        <strain evidence="2">A484AB</strain>
    </source>
</reference>
<name>A0A6S7HVK8_PARCT</name>
<feature type="domain" description="Integrase core" evidence="1">
    <location>
        <begin position="3"/>
        <end position="115"/>
    </location>
</feature>
<evidence type="ECO:0000313" key="3">
    <source>
        <dbReference type="Proteomes" id="UP001152795"/>
    </source>
</evidence>
<organism evidence="2 3">
    <name type="scientific">Paramuricea clavata</name>
    <name type="common">Red gorgonian</name>
    <name type="synonym">Violescent sea-whip</name>
    <dbReference type="NCBI Taxonomy" id="317549"/>
    <lineage>
        <taxon>Eukaryota</taxon>
        <taxon>Metazoa</taxon>
        <taxon>Cnidaria</taxon>
        <taxon>Anthozoa</taxon>
        <taxon>Octocorallia</taxon>
        <taxon>Malacalcyonacea</taxon>
        <taxon>Plexauridae</taxon>
        <taxon>Paramuricea</taxon>
    </lineage>
</organism>
<gene>
    <name evidence="2" type="ORF">PACLA_8A018352</name>
</gene>
<comment type="caution">
    <text evidence="2">The sequence shown here is derived from an EMBL/GenBank/DDBJ whole genome shotgun (WGS) entry which is preliminary data.</text>
</comment>
<dbReference type="PANTHER" id="PTHR46791">
    <property type="entry name" value="EXPRESSED PROTEIN"/>
    <property type="match status" value="1"/>
</dbReference>
<dbReference type="Proteomes" id="UP001152795">
    <property type="component" value="Unassembled WGS sequence"/>
</dbReference>
<dbReference type="Pfam" id="PF24764">
    <property type="entry name" value="rva_4"/>
    <property type="match status" value="1"/>
</dbReference>
<dbReference type="EMBL" id="CACRXK020003355">
    <property type="protein sequence ID" value="CAB3998441.1"/>
    <property type="molecule type" value="Genomic_DNA"/>
</dbReference>
<dbReference type="OrthoDB" id="5975453at2759"/>
<accession>A0A6S7HVK8</accession>
<dbReference type="PANTHER" id="PTHR46791:SF5">
    <property type="entry name" value="CLR5 DOMAIN-CONTAINING PROTEIN-RELATED"/>
    <property type="match status" value="1"/>
</dbReference>